<gene>
    <name evidence="2" type="ORF">B296_00047085</name>
</gene>
<proteinExistence type="predicted"/>
<dbReference type="AlphaFoldDB" id="A0A426Z147"/>
<evidence type="ECO:0000256" key="1">
    <source>
        <dbReference type="SAM" id="MobiDB-lite"/>
    </source>
</evidence>
<organism evidence="2 3">
    <name type="scientific">Ensete ventricosum</name>
    <name type="common">Abyssinian banana</name>
    <name type="synonym">Musa ensete</name>
    <dbReference type="NCBI Taxonomy" id="4639"/>
    <lineage>
        <taxon>Eukaryota</taxon>
        <taxon>Viridiplantae</taxon>
        <taxon>Streptophyta</taxon>
        <taxon>Embryophyta</taxon>
        <taxon>Tracheophyta</taxon>
        <taxon>Spermatophyta</taxon>
        <taxon>Magnoliopsida</taxon>
        <taxon>Liliopsida</taxon>
        <taxon>Zingiberales</taxon>
        <taxon>Musaceae</taxon>
        <taxon>Ensete</taxon>
    </lineage>
</organism>
<feature type="region of interest" description="Disordered" evidence="1">
    <location>
        <begin position="59"/>
        <end position="102"/>
    </location>
</feature>
<dbReference type="EMBL" id="AMZH03009047">
    <property type="protein sequence ID" value="RRT57688.1"/>
    <property type="molecule type" value="Genomic_DNA"/>
</dbReference>
<sequence>MSVAYSCGMTTYTGNSLSSNMVLYKLNNRQQIRSFGFQTTELLLTKCCYMAGTDQIKGRRAPWPPSRMRRQKAGVVSTKNFRKREAAKRAKRIRKNGIDRCR</sequence>
<protein>
    <submittedName>
        <fullName evidence="2">Uncharacterized protein</fullName>
    </submittedName>
</protein>
<comment type="caution">
    <text evidence="2">The sequence shown here is derived from an EMBL/GenBank/DDBJ whole genome shotgun (WGS) entry which is preliminary data.</text>
</comment>
<accession>A0A426Z147</accession>
<reference evidence="2 3" key="1">
    <citation type="journal article" date="2014" name="Agronomy (Basel)">
        <title>A Draft Genome Sequence for Ensete ventricosum, the Drought-Tolerant Tree Against Hunger.</title>
        <authorList>
            <person name="Harrison J."/>
            <person name="Moore K.A."/>
            <person name="Paszkiewicz K."/>
            <person name="Jones T."/>
            <person name="Grant M."/>
            <person name="Ambacheew D."/>
            <person name="Muzemil S."/>
            <person name="Studholme D.J."/>
        </authorList>
    </citation>
    <scope>NUCLEOTIDE SEQUENCE [LARGE SCALE GENOMIC DNA]</scope>
</reference>
<dbReference type="Proteomes" id="UP000287651">
    <property type="component" value="Unassembled WGS sequence"/>
</dbReference>
<evidence type="ECO:0000313" key="3">
    <source>
        <dbReference type="Proteomes" id="UP000287651"/>
    </source>
</evidence>
<evidence type="ECO:0000313" key="2">
    <source>
        <dbReference type="EMBL" id="RRT57688.1"/>
    </source>
</evidence>
<name>A0A426Z147_ENSVE</name>